<gene>
    <name evidence="2" type="ORF">AAH949_06675</name>
</gene>
<dbReference type="SUPFAM" id="SSF55785">
    <property type="entry name" value="PYP-like sensor domain (PAS domain)"/>
    <property type="match status" value="1"/>
</dbReference>
<dbReference type="Pfam" id="PF08447">
    <property type="entry name" value="PAS_3"/>
    <property type="match status" value="1"/>
</dbReference>
<dbReference type="EMBL" id="CP155620">
    <property type="protein sequence ID" value="XBJ28775.1"/>
    <property type="molecule type" value="Genomic_DNA"/>
</dbReference>
<protein>
    <submittedName>
        <fullName evidence="2">PAS domain-containing protein</fullName>
    </submittedName>
</protein>
<name>A0AAU7E4C7_9BACT</name>
<dbReference type="InterPro" id="IPR000014">
    <property type="entry name" value="PAS"/>
</dbReference>
<dbReference type="AlphaFoldDB" id="A0AAU7E4C7"/>
<feature type="domain" description="PAS" evidence="1">
    <location>
        <begin position="17"/>
        <end position="68"/>
    </location>
</feature>
<dbReference type="InterPro" id="IPR013655">
    <property type="entry name" value="PAS_fold_3"/>
</dbReference>
<dbReference type="CDD" id="cd00130">
    <property type="entry name" value="PAS"/>
    <property type="match status" value="1"/>
</dbReference>
<evidence type="ECO:0000313" key="2">
    <source>
        <dbReference type="EMBL" id="XBJ28775.1"/>
    </source>
</evidence>
<reference evidence="2" key="1">
    <citation type="submission" date="2024-05" db="EMBL/GenBank/DDBJ databases">
        <title>Campylobacter coli isolated from environmental waters in Slovenia.</title>
        <authorList>
            <person name="Zautner A.E."/>
            <person name="Bunk B."/>
            <person name="Riedel T."/>
            <person name="Sproeer C."/>
        </authorList>
    </citation>
    <scope>NUCLEOTIDE SEQUENCE</scope>
    <source>
        <strain evidence="2">CCS1377</strain>
    </source>
</reference>
<proteinExistence type="predicted"/>
<dbReference type="Gene3D" id="3.30.450.20">
    <property type="entry name" value="PAS domain"/>
    <property type="match status" value="1"/>
</dbReference>
<dbReference type="PROSITE" id="PS50112">
    <property type="entry name" value="PAS"/>
    <property type="match status" value="1"/>
</dbReference>
<accession>A0AAU7E4C7</accession>
<dbReference type="RefSeq" id="WP_134238088.1">
    <property type="nucleotide sequence ID" value="NZ_CP155620.1"/>
</dbReference>
<dbReference type="InterPro" id="IPR035965">
    <property type="entry name" value="PAS-like_dom_sf"/>
</dbReference>
<dbReference type="NCBIfam" id="TIGR00229">
    <property type="entry name" value="sensory_box"/>
    <property type="match status" value="1"/>
</dbReference>
<organism evidence="2">
    <name type="scientific">Campylobacter sp. CCS1377</name>
    <dbReference type="NCBI Taxonomy" id="3158229"/>
    <lineage>
        <taxon>Bacteria</taxon>
        <taxon>Pseudomonadati</taxon>
        <taxon>Campylobacterota</taxon>
        <taxon>Epsilonproteobacteria</taxon>
        <taxon>Campylobacterales</taxon>
        <taxon>Campylobacteraceae</taxon>
        <taxon>Campylobacter</taxon>
    </lineage>
</organism>
<evidence type="ECO:0000259" key="1">
    <source>
        <dbReference type="PROSITE" id="PS50112"/>
    </source>
</evidence>
<sequence>MKEIIVNEDILITSKTDLKGNIIYANDDFLKYAGYSMKEVLYKPHNIVRHPDMPKAVFKLLWEYIKNKNEIFAFVKNKTKSGDYYWVFANITVSLNEKGEAINCYSVRRAPNKDALKTISELYKNLVECEQKDGLQASYKKLQDFIASYNISYNQLIFELQGLK</sequence>